<dbReference type="Pfam" id="PF00248">
    <property type="entry name" value="Aldo_ket_red"/>
    <property type="match status" value="1"/>
</dbReference>
<gene>
    <name evidence="3" type="ORF">CLV47_1298</name>
</gene>
<proteinExistence type="predicted"/>
<sequence length="327" mass="35198">MIEKRMIVGQEVSALGLGCMGMSTAYGEADRGESLRTIDRALELGVNFLDTADIYGVGHNERLLAEALKGRRDEVFLATKCGIVPNPQSGFPSGADGSPEYIRGAIDRSLQRLETDHVDLYYLHRPDPQVPIEESVGALGELVAAGKIGAVGLSEASADTIRRAAAVYPIAALQSEWSVFSRDIEAQVVPTCRELGIALVPYSPLGRGMLTGSAEALTDLAANDFRRTLPRWQAENLDANIRLTAAIRDIADKHDAQPAQVAIAWLIAQGDDVIPIPGTKRRTYLEQNIDAMNLVLSAADLEALGALVPAGDRVPDMGWVMRDTVAR</sequence>
<dbReference type="Proteomes" id="UP000237752">
    <property type="component" value="Unassembled WGS sequence"/>
</dbReference>
<reference evidence="3 4" key="1">
    <citation type="submission" date="2018-03" db="EMBL/GenBank/DDBJ databases">
        <title>Genomic Encyclopedia of Archaeal and Bacterial Type Strains, Phase II (KMG-II): from individual species to whole genera.</title>
        <authorList>
            <person name="Goeker M."/>
        </authorList>
    </citation>
    <scope>NUCLEOTIDE SEQUENCE [LARGE SCALE GENOMIC DNA]</scope>
    <source>
        <strain evidence="3 4">DSM 100065</strain>
    </source>
</reference>
<dbReference type="Gene3D" id="3.20.20.100">
    <property type="entry name" value="NADP-dependent oxidoreductase domain"/>
    <property type="match status" value="1"/>
</dbReference>
<protein>
    <submittedName>
        <fullName evidence="3">Aryl-alcohol dehydrogenase-like predicted oxidoreductase</fullName>
    </submittedName>
</protein>
<dbReference type="EMBL" id="PVUE01000029">
    <property type="protein sequence ID" value="PRZ30766.1"/>
    <property type="molecule type" value="Genomic_DNA"/>
</dbReference>
<dbReference type="InterPro" id="IPR023210">
    <property type="entry name" value="NADP_OxRdtase_dom"/>
</dbReference>
<organism evidence="3 4">
    <name type="scientific">Antricoccus suffuscus</name>
    <dbReference type="NCBI Taxonomy" id="1629062"/>
    <lineage>
        <taxon>Bacteria</taxon>
        <taxon>Bacillati</taxon>
        <taxon>Actinomycetota</taxon>
        <taxon>Actinomycetes</taxon>
        <taxon>Geodermatophilales</taxon>
        <taxon>Antricoccaceae</taxon>
        <taxon>Antricoccus</taxon>
    </lineage>
</organism>
<evidence type="ECO:0000313" key="4">
    <source>
        <dbReference type="Proteomes" id="UP000237752"/>
    </source>
</evidence>
<dbReference type="RefSeq" id="WP_106351078.1">
    <property type="nucleotide sequence ID" value="NZ_PVUE01000029.1"/>
</dbReference>
<dbReference type="InterPro" id="IPR036812">
    <property type="entry name" value="NAD(P)_OxRdtase_dom_sf"/>
</dbReference>
<accession>A0A2T0Z343</accession>
<dbReference type="GO" id="GO:0016491">
    <property type="term" value="F:oxidoreductase activity"/>
    <property type="evidence" value="ECO:0007669"/>
    <property type="project" value="UniProtKB-KW"/>
</dbReference>
<evidence type="ECO:0000259" key="2">
    <source>
        <dbReference type="Pfam" id="PF00248"/>
    </source>
</evidence>
<dbReference type="PANTHER" id="PTHR43625:SF40">
    <property type="entry name" value="ALDO-KETO REDUCTASE YAKC [NADP(+)]"/>
    <property type="match status" value="1"/>
</dbReference>
<dbReference type="SUPFAM" id="SSF51430">
    <property type="entry name" value="NAD(P)-linked oxidoreductase"/>
    <property type="match status" value="1"/>
</dbReference>
<dbReference type="PANTHER" id="PTHR43625">
    <property type="entry name" value="AFLATOXIN B1 ALDEHYDE REDUCTASE"/>
    <property type="match status" value="1"/>
</dbReference>
<evidence type="ECO:0000313" key="3">
    <source>
        <dbReference type="EMBL" id="PRZ30766.1"/>
    </source>
</evidence>
<dbReference type="InterPro" id="IPR050791">
    <property type="entry name" value="Aldo-Keto_reductase"/>
</dbReference>
<keyword evidence="1" id="KW-0560">Oxidoreductase</keyword>
<dbReference type="AlphaFoldDB" id="A0A2T0Z343"/>
<dbReference type="GO" id="GO:0005737">
    <property type="term" value="C:cytoplasm"/>
    <property type="evidence" value="ECO:0007669"/>
    <property type="project" value="TreeGrafter"/>
</dbReference>
<name>A0A2T0Z343_9ACTN</name>
<evidence type="ECO:0000256" key="1">
    <source>
        <dbReference type="ARBA" id="ARBA00023002"/>
    </source>
</evidence>
<comment type="caution">
    <text evidence="3">The sequence shown here is derived from an EMBL/GenBank/DDBJ whole genome shotgun (WGS) entry which is preliminary data.</text>
</comment>
<dbReference type="OrthoDB" id="9768793at2"/>
<keyword evidence="4" id="KW-1185">Reference proteome</keyword>
<feature type="domain" description="NADP-dependent oxidoreductase" evidence="2">
    <location>
        <begin position="15"/>
        <end position="306"/>
    </location>
</feature>
<dbReference type="CDD" id="cd19076">
    <property type="entry name" value="AKR_AKR13A_13D"/>
    <property type="match status" value="1"/>
</dbReference>